<gene>
    <name evidence="2" type="ORF">UFOPK3376_02548</name>
</gene>
<sequence>MGLKSQLGWLMRGGDRTAAALSVLAADLRALQEKVARIDDELLAQRAAGDIRLMREEIEALRDQVRTAVDDLGDRLGLLTERLNSGS</sequence>
<organism evidence="2">
    <name type="scientific">freshwater metagenome</name>
    <dbReference type="NCBI Taxonomy" id="449393"/>
    <lineage>
        <taxon>unclassified sequences</taxon>
        <taxon>metagenomes</taxon>
        <taxon>ecological metagenomes</taxon>
    </lineage>
</organism>
<dbReference type="EMBL" id="CAFBLP010000086">
    <property type="protein sequence ID" value="CAB4887997.1"/>
    <property type="molecule type" value="Genomic_DNA"/>
</dbReference>
<evidence type="ECO:0000313" key="2">
    <source>
        <dbReference type="EMBL" id="CAB4887997.1"/>
    </source>
</evidence>
<dbReference type="AlphaFoldDB" id="A0A6J7EWP9"/>
<keyword evidence="1" id="KW-0175">Coiled coil</keyword>
<evidence type="ECO:0000256" key="1">
    <source>
        <dbReference type="SAM" id="Coils"/>
    </source>
</evidence>
<accession>A0A6J7EWP9</accession>
<proteinExistence type="predicted"/>
<feature type="coiled-coil region" evidence="1">
    <location>
        <begin position="21"/>
        <end position="71"/>
    </location>
</feature>
<reference evidence="2" key="1">
    <citation type="submission" date="2020-05" db="EMBL/GenBank/DDBJ databases">
        <authorList>
            <person name="Chiriac C."/>
            <person name="Salcher M."/>
            <person name="Ghai R."/>
            <person name="Kavagutti S V."/>
        </authorList>
    </citation>
    <scope>NUCLEOTIDE SEQUENCE</scope>
</reference>
<name>A0A6J7EWP9_9ZZZZ</name>
<protein>
    <submittedName>
        <fullName evidence="2">Unannotated protein</fullName>
    </submittedName>
</protein>